<gene>
    <name evidence="1" type="primary">ybdK</name>
    <name evidence="1" type="ORF">MBHS_04298</name>
</gene>
<keyword evidence="2" id="KW-1185">Reference proteome</keyword>
<dbReference type="PANTHER" id="PTHR36510:SF3">
    <property type="entry name" value="CONSERVED PROTEIN"/>
    <property type="match status" value="1"/>
</dbReference>
<dbReference type="EMBL" id="FMSV02000549">
    <property type="protein sequence ID" value="SEH08406.1"/>
    <property type="molecule type" value="Genomic_DNA"/>
</dbReference>
<dbReference type="OrthoDB" id="240589at2"/>
<dbReference type="PIRSF" id="PIRSF012666">
    <property type="entry name" value="UCP012666"/>
    <property type="match status" value="1"/>
</dbReference>
<evidence type="ECO:0000313" key="1">
    <source>
        <dbReference type="EMBL" id="SEH08406.1"/>
    </source>
</evidence>
<keyword evidence="1" id="KW-0436">Ligase</keyword>
<dbReference type="InterPro" id="IPR006336">
    <property type="entry name" value="GCS2"/>
</dbReference>
<dbReference type="InterPro" id="IPR014746">
    <property type="entry name" value="Gln_synth/guanido_kin_cat_dom"/>
</dbReference>
<dbReference type="GO" id="GO:0004357">
    <property type="term" value="F:glutamate-cysteine ligase activity"/>
    <property type="evidence" value="ECO:0007669"/>
    <property type="project" value="InterPro"/>
</dbReference>
<dbReference type="SUPFAM" id="SSF55931">
    <property type="entry name" value="Glutamine synthetase/guanido kinase"/>
    <property type="match status" value="1"/>
</dbReference>
<dbReference type="GO" id="GO:0042398">
    <property type="term" value="P:modified amino acid biosynthetic process"/>
    <property type="evidence" value="ECO:0007669"/>
    <property type="project" value="InterPro"/>
</dbReference>
<name>A0A1H6FGW9_9GAMM</name>
<dbReference type="InterPro" id="IPR050141">
    <property type="entry name" value="GCL_type2/YbdK_subfam"/>
</dbReference>
<organism evidence="1 2">
    <name type="scientific">Candidatus Venteria ishoeyi</name>
    <dbReference type="NCBI Taxonomy" id="1899563"/>
    <lineage>
        <taxon>Bacteria</taxon>
        <taxon>Pseudomonadati</taxon>
        <taxon>Pseudomonadota</taxon>
        <taxon>Gammaproteobacteria</taxon>
        <taxon>Thiotrichales</taxon>
        <taxon>Thiotrichaceae</taxon>
        <taxon>Venteria</taxon>
    </lineage>
</organism>
<dbReference type="Proteomes" id="UP000236724">
    <property type="component" value="Unassembled WGS sequence"/>
</dbReference>
<dbReference type="Pfam" id="PF04107">
    <property type="entry name" value="GCS2"/>
    <property type="match status" value="1"/>
</dbReference>
<accession>A0A1H6FGW9</accession>
<dbReference type="AlphaFoldDB" id="A0A1H6FGW9"/>
<dbReference type="InterPro" id="IPR016602">
    <property type="entry name" value="UCP012666"/>
</dbReference>
<dbReference type="RefSeq" id="WP_103921950.1">
    <property type="nucleotide sequence ID" value="NZ_FMSV02000549.1"/>
</dbReference>
<evidence type="ECO:0000313" key="2">
    <source>
        <dbReference type="Proteomes" id="UP000236724"/>
    </source>
</evidence>
<reference evidence="1 2" key="1">
    <citation type="submission" date="2016-10" db="EMBL/GenBank/DDBJ databases">
        <authorList>
            <person name="de Groot N.N."/>
        </authorList>
    </citation>
    <scope>NUCLEOTIDE SEQUENCE [LARGE SCALE GENOMIC DNA]</scope>
    <source>
        <strain evidence="1">MBHS1</strain>
    </source>
</reference>
<dbReference type="PANTHER" id="PTHR36510">
    <property type="entry name" value="GLUTAMATE--CYSTEINE LIGASE 2-RELATED"/>
    <property type="match status" value="1"/>
</dbReference>
<dbReference type="Gene3D" id="3.30.590.20">
    <property type="match status" value="1"/>
</dbReference>
<sequence length="478" mass="53366">MGQEITSSHFNAADFTEFSRRLQLETALLESWFIGNRFSDSAQKGGLELEAWLIDAHFRPAPVNQAFLQQLNNPLVVPELASFNVEFNNRPQILAGDGLRTMYQALAQCWQQADAVAANLDAQLMMIGTLPTLELSMLTLAQMSSMVRYRALNEQILRLRGGAALELDIHGQEHLRTQHHDVMLESATTSLQIHLKVAMADAAAAFNLSKIISAPMVAACANSPFLLGHNLWAETRIPTFEQAVSVGASEYSKRVTFGIRYAKHSIFECFQANLKRYPILLPMLDDAPPEQLAHLCLHNGSIWRWTRPLIGFDDDGMPHIRIEHRTIPAGPSMLDSIANTAFFFGLMYGLSEGFMTSARGLESDIPFVTAHANFYSAARDGLDAQLEWPQGQKVGVRQLLLEVLLPRARAGLALMDIDSRDIRFFLDIIQARVQSGQNGANWQRQWVLRHGPDPAALVAAYLQRQQQGSPVHEWDLIC</sequence>
<proteinExistence type="predicted"/>
<protein>
    <submittedName>
        <fullName evidence="1">Carboxylate-amine ligase YbdK</fullName>
    </submittedName>
</protein>